<proteinExistence type="predicted"/>
<protein>
    <submittedName>
        <fullName evidence="1">Uncharacterized protein</fullName>
    </submittedName>
</protein>
<name>A0A8D8UWC0_9HEMI</name>
<reference evidence="1" key="1">
    <citation type="submission" date="2021-05" db="EMBL/GenBank/DDBJ databases">
        <authorList>
            <person name="Alioto T."/>
            <person name="Alioto T."/>
            <person name="Gomez Garrido J."/>
        </authorList>
    </citation>
    <scope>NUCLEOTIDE SEQUENCE</scope>
</reference>
<organism evidence="1">
    <name type="scientific">Cacopsylla melanoneura</name>
    <dbReference type="NCBI Taxonomy" id="428564"/>
    <lineage>
        <taxon>Eukaryota</taxon>
        <taxon>Metazoa</taxon>
        <taxon>Ecdysozoa</taxon>
        <taxon>Arthropoda</taxon>
        <taxon>Hexapoda</taxon>
        <taxon>Insecta</taxon>
        <taxon>Pterygota</taxon>
        <taxon>Neoptera</taxon>
        <taxon>Paraneoptera</taxon>
        <taxon>Hemiptera</taxon>
        <taxon>Sternorrhyncha</taxon>
        <taxon>Psylloidea</taxon>
        <taxon>Psyllidae</taxon>
        <taxon>Psyllinae</taxon>
        <taxon>Cacopsylla</taxon>
    </lineage>
</organism>
<dbReference type="EMBL" id="HBUF01349131">
    <property type="protein sequence ID" value="CAG6712245.1"/>
    <property type="molecule type" value="Transcribed_RNA"/>
</dbReference>
<dbReference type="AlphaFoldDB" id="A0A8D8UWC0"/>
<accession>A0A8D8UWC0</accession>
<sequence length="104" mass="12102">MKKYVRTIIFNLLISCVVNMNGIRVKFRKSSNLTKIGFPGPYYRTSFKVKPSLINLRHGFRLSIFSRIVRYFSKRLNEMKPLGPTCFDVSPPFCTLFLSPLNSF</sequence>
<evidence type="ECO:0000313" key="1">
    <source>
        <dbReference type="EMBL" id="CAG6712245.1"/>
    </source>
</evidence>